<feature type="transmembrane region" description="Helical" evidence="7">
    <location>
        <begin position="68"/>
        <end position="93"/>
    </location>
</feature>
<evidence type="ECO:0000256" key="2">
    <source>
        <dbReference type="ARBA" id="ARBA00005478"/>
    </source>
</evidence>
<protein>
    <recommendedName>
        <fullName evidence="7">Dolichol phosphate-mannose biosynthesis regulatory protein</fullName>
    </recommendedName>
</protein>
<accession>A0A9P6VZL2</accession>
<dbReference type="PANTHER" id="PTHR15039:SF11">
    <property type="entry name" value="DOLICHOL PHOSPHATE-MANNOSE BIOSYNTHESIS REGULATORY PROTEIN"/>
    <property type="match status" value="1"/>
</dbReference>
<name>A0A9P6VZL2_RHOMI</name>
<dbReference type="AlphaFoldDB" id="A0A9P6VZL2"/>
<comment type="similarity">
    <text evidence="2 7">Belongs to the DPM2 family.</text>
</comment>
<comment type="caution">
    <text evidence="9">The sequence shown here is derived from an EMBL/GenBank/DDBJ whole genome shotgun (WGS) entry which is preliminary data.</text>
</comment>
<keyword evidence="10" id="KW-1185">Reference proteome</keyword>
<dbReference type="InterPro" id="IPR009914">
    <property type="entry name" value="DPM2"/>
</dbReference>
<keyword evidence="5 7" id="KW-1133">Transmembrane helix</keyword>
<evidence type="ECO:0000256" key="3">
    <source>
        <dbReference type="ARBA" id="ARBA00022692"/>
    </source>
</evidence>
<gene>
    <name evidence="9" type="ORF">C6P46_004599</name>
</gene>
<comment type="function">
    <text evidence="7">Regulatory subunit of the dolichol-phosphate mannose (DPM) synthase complex; essential for the ER localization.</text>
</comment>
<keyword evidence="3 7" id="KW-0812">Transmembrane</keyword>
<dbReference type="EMBL" id="PUHQ01000044">
    <property type="protein sequence ID" value="KAG0660419.1"/>
    <property type="molecule type" value="Genomic_DNA"/>
</dbReference>
<organism evidence="9 10">
    <name type="scientific">Rhodotorula mucilaginosa</name>
    <name type="common">Yeast</name>
    <name type="synonym">Rhodotorula rubra</name>
    <dbReference type="NCBI Taxonomy" id="5537"/>
    <lineage>
        <taxon>Eukaryota</taxon>
        <taxon>Fungi</taxon>
        <taxon>Dikarya</taxon>
        <taxon>Basidiomycota</taxon>
        <taxon>Pucciniomycotina</taxon>
        <taxon>Microbotryomycetes</taxon>
        <taxon>Sporidiobolales</taxon>
        <taxon>Sporidiobolaceae</taxon>
        <taxon>Rhodotorula</taxon>
    </lineage>
</organism>
<dbReference type="GO" id="GO:0030234">
    <property type="term" value="F:enzyme regulator activity"/>
    <property type="evidence" value="ECO:0007669"/>
    <property type="project" value="UniProtKB-UniRule"/>
</dbReference>
<dbReference type="GO" id="GO:0005789">
    <property type="term" value="C:endoplasmic reticulum membrane"/>
    <property type="evidence" value="ECO:0007669"/>
    <property type="project" value="UniProtKB-SubCell"/>
</dbReference>
<evidence type="ECO:0000256" key="8">
    <source>
        <dbReference type="SAM" id="MobiDB-lite"/>
    </source>
</evidence>
<dbReference type="GO" id="GO:0006506">
    <property type="term" value="P:GPI anchor biosynthetic process"/>
    <property type="evidence" value="ECO:0007669"/>
    <property type="project" value="TreeGrafter"/>
</dbReference>
<evidence type="ECO:0000256" key="6">
    <source>
        <dbReference type="ARBA" id="ARBA00023136"/>
    </source>
</evidence>
<reference evidence="9 10" key="1">
    <citation type="submission" date="2020-11" db="EMBL/GenBank/DDBJ databases">
        <title>Kefir isolates.</title>
        <authorList>
            <person name="Marcisauskas S."/>
            <person name="Kim Y."/>
            <person name="Blasche S."/>
        </authorList>
    </citation>
    <scope>NUCLEOTIDE SEQUENCE [LARGE SCALE GENOMIC DNA]</scope>
    <source>
        <strain evidence="9 10">KR</strain>
    </source>
</reference>
<evidence type="ECO:0000256" key="7">
    <source>
        <dbReference type="RuleBase" id="RU365084"/>
    </source>
</evidence>
<comment type="subunit">
    <text evidence="7">Component of the dolichol-phosphate mannose (DPM) synthase complex.</text>
</comment>
<dbReference type="Proteomes" id="UP000777482">
    <property type="component" value="Unassembled WGS sequence"/>
</dbReference>
<proteinExistence type="inferred from homology"/>
<sequence>MPLCWQLDRDRHEPQPSRFFHLDDHTLGAIGLVCTISSFGYYTCWTLLTPFLPDSSPLLALFPLPREWAIRIAAFVILVGLCFVGMLTGFVLIETAHKNGATLFSGSGRGRRDGSTDSMAQKDPRRKKQR</sequence>
<evidence type="ECO:0000313" key="10">
    <source>
        <dbReference type="Proteomes" id="UP000777482"/>
    </source>
</evidence>
<evidence type="ECO:0000256" key="5">
    <source>
        <dbReference type="ARBA" id="ARBA00022989"/>
    </source>
</evidence>
<dbReference type="GO" id="GO:0180047">
    <property type="term" value="P:dolichol phosphate mannose biosynthetic process"/>
    <property type="evidence" value="ECO:0007669"/>
    <property type="project" value="InterPro"/>
</dbReference>
<evidence type="ECO:0000256" key="4">
    <source>
        <dbReference type="ARBA" id="ARBA00022824"/>
    </source>
</evidence>
<evidence type="ECO:0000256" key="1">
    <source>
        <dbReference type="ARBA" id="ARBA00004477"/>
    </source>
</evidence>
<evidence type="ECO:0000313" key="9">
    <source>
        <dbReference type="EMBL" id="KAG0660419.1"/>
    </source>
</evidence>
<comment type="subcellular location">
    <subcellularLocation>
        <location evidence="1 7">Endoplasmic reticulum membrane</location>
        <topology evidence="1 7">Multi-pass membrane protein</topology>
    </subcellularLocation>
</comment>
<feature type="compositionally biased region" description="Basic and acidic residues" evidence="8">
    <location>
        <begin position="110"/>
        <end position="123"/>
    </location>
</feature>
<dbReference type="PANTHER" id="PTHR15039">
    <property type="entry name" value="DOLICHOL PHOSPHATE-MANNOSE BIOSYNTHESIS REGULATORY PROTEIN"/>
    <property type="match status" value="1"/>
</dbReference>
<keyword evidence="6 7" id="KW-0472">Membrane</keyword>
<dbReference type="Pfam" id="PF07297">
    <property type="entry name" value="DPM2"/>
    <property type="match status" value="1"/>
</dbReference>
<feature type="region of interest" description="Disordered" evidence="8">
    <location>
        <begin position="101"/>
        <end position="130"/>
    </location>
</feature>
<dbReference type="OrthoDB" id="311279at2759"/>
<dbReference type="GO" id="GO:0033185">
    <property type="term" value="C:dolichol-phosphate-mannose synthase complex"/>
    <property type="evidence" value="ECO:0007669"/>
    <property type="project" value="TreeGrafter"/>
</dbReference>
<comment type="pathway">
    <text evidence="7">Protein modification; protein glycosylation.</text>
</comment>
<keyword evidence="4 7" id="KW-0256">Endoplasmic reticulum</keyword>
<feature type="transmembrane region" description="Helical" evidence="7">
    <location>
        <begin position="27"/>
        <end position="48"/>
    </location>
</feature>